<gene>
    <name evidence="5" type="ORF">A4X03_0g2139</name>
    <name evidence="4" type="ORF">JKIAZH3_G4451</name>
</gene>
<dbReference type="SUPFAM" id="SSF47954">
    <property type="entry name" value="Cyclin-like"/>
    <property type="match status" value="1"/>
</dbReference>
<dbReference type="SMART" id="SM00385">
    <property type="entry name" value="CYCLIN"/>
    <property type="match status" value="1"/>
</dbReference>
<dbReference type="AlphaFoldDB" id="A0A177UEA2"/>
<feature type="compositionally biased region" description="Gly residues" evidence="2">
    <location>
        <begin position="434"/>
        <end position="444"/>
    </location>
</feature>
<proteinExistence type="inferred from homology"/>
<dbReference type="EMBL" id="LWDD02000196">
    <property type="protein sequence ID" value="KAE8262838.1"/>
    <property type="molecule type" value="Genomic_DNA"/>
</dbReference>
<reference evidence="5" key="1">
    <citation type="submission" date="2016-04" db="EMBL/GenBank/DDBJ databases">
        <authorList>
            <person name="Nguyen H.D."/>
            <person name="Kesanakurti P."/>
            <person name="Cullis J."/>
            <person name="Levesque C.A."/>
            <person name="Hambleton S."/>
        </authorList>
    </citation>
    <scope>NUCLEOTIDE SEQUENCE</scope>
    <source>
        <strain evidence="5">DAOMC 238032</strain>
    </source>
</reference>
<feature type="compositionally biased region" description="Acidic residues" evidence="2">
    <location>
        <begin position="508"/>
        <end position="523"/>
    </location>
</feature>
<evidence type="ECO:0000256" key="1">
    <source>
        <dbReference type="RuleBase" id="RU000383"/>
    </source>
</evidence>
<dbReference type="GO" id="GO:0016538">
    <property type="term" value="F:cyclin-dependent protein serine/threonine kinase regulator activity"/>
    <property type="evidence" value="ECO:0007669"/>
    <property type="project" value="InterPro"/>
</dbReference>
<comment type="caution">
    <text evidence="5">The sequence shown here is derived from an EMBL/GenBank/DDBJ whole genome shotgun (WGS) entry which is preliminary data.</text>
</comment>
<evidence type="ECO:0000313" key="6">
    <source>
        <dbReference type="Proteomes" id="UP000077671"/>
    </source>
</evidence>
<comment type="similarity">
    <text evidence="1">Belongs to the cyclin family.</text>
</comment>
<dbReference type="Gene3D" id="1.10.472.10">
    <property type="entry name" value="Cyclin-like"/>
    <property type="match status" value="1"/>
</dbReference>
<feature type="domain" description="Cyclin-like" evidence="3">
    <location>
        <begin position="125"/>
        <end position="236"/>
    </location>
</feature>
<protein>
    <recommendedName>
        <fullName evidence="3">Cyclin-like domain-containing protein</fullName>
    </recommendedName>
</protein>
<evidence type="ECO:0000259" key="3">
    <source>
        <dbReference type="SMART" id="SM00385"/>
    </source>
</evidence>
<evidence type="ECO:0000313" key="4">
    <source>
        <dbReference type="EMBL" id="CAD6918445.1"/>
    </source>
</evidence>
<reference evidence="5" key="2">
    <citation type="journal article" date="2019" name="IMA Fungus">
        <title>Genome sequencing and comparison of five Tilletia species to identify candidate genes for the detection of regulated species infecting wheat.</title>
        <authorList>
            <person name="Nguyen H.D.T."/>
            <person name="Sultana T."/>
            <person name="Kesanakurti P."/>
            <person name="Hambleton S."/>
        </authorList>
    </citation>
    <scope>NUCLEOTIDE SEQUENCE</scope>
    <source>
        <strain evidence="5">DAOMC 238032</strain>
    </source>
</reference>
<keyword evidence="7" id="KW-1185">Reference proteome</keyword>
<dbReference type="GO" id="GO:0006357">
    <property type="term" value="P:regulation of transcription by RNA polymerase II"/>
    <property type="evidence" value="ECO:0007669"/>
    <property type="project" value="InterPro"/>
</dbReference>
<feature type="region of interest" description="Disordered" evidence="2">
    <location>
        <begin position="61"/>
        <end position="85"/>
    </location>
</feature>
<feature type="region of interest" description="Disordered" evidence="2">
    <location>
        <begin position="381"/>
        <end position="523"/>
    </location>
</feature>
<dbReference type="PANTHER" id="PTHR10026">
    <property type="entry name" value="CYCLIN"/>
    <property type="match status" value="1"/>
</dbReference>
<feature type="compositionally biased region" description="Low complexity" evidence="2">
    <location>
        <begin position="1"/>
        <end position="12"/>
    </location>
</feature>
<dbReference type="Proteomes" id="UP000836402">
    <property type="component" value="Unassembled WGS sequence"/>
</dbReference>
<evidence type="ECO:0000313" key="7">
    <source>
        <dbReference type="Proteomes" id="UP000836402"/>
    </source>
</evidence>
<evidence type="ECO:0000313" key="5">
    <source>
        <dbReference type="EMBL" id="KAE8262838.1"/>
    </source>
</evidence>
<evidence type="ECO:0000256" key="2">
    <source>
        <dbReference type="SAM" id="MobiDB-lite"/>
    </source>
</evidence>
<feature type="region of interest" description="Disordered" evidence="2">
    <location>
        <begin position="1"/>
        <end position="49"/>
    </location>
</feature>
<feature type="compositionally biased region" description="Acidic residues" evidence="2">
    <location>
        <begin position="67"/>
        <end position="85"/>
    </location>
</feature>
<keyword evidence="1" id="KW-0195">Cyclin</keyword>
<accession>A0A177UEA2</accession>
<organism evidence="5 6">
    <name type="scientific">Tilletia caries</name>
    <name type="common">wheat bunt fungus</name>
    <dbReference type="NCBI Taxonomy" id="13290"/>
    <lineage>
        <taxon>Eukaryota</taxon>
        <taxon>Fungi</taxon>
        <taxon>Dikarya</taxon>
        <taxon>Basidiomycota</taxon>
        <taxon>Ustilaginomycotina</taxon>
        <taxon>Exobasidiomycetes</taxon>
        <taxon>Tilletiales</taxon>
        <taxon>Tilletiaceae</taxon>
        <taxon>Tilletia</taxon>
    </lineage>
</organism>
<dbReference type="InterPro" id="IPR013763">
    <property type="entry name" value="Cyclin-like_dom"/>
</dbReference>
<sequence length="523" mass="57447">MDSVSSPASAPRAPLPDDKPSTAPPSIRSPLKTEAKQDEAIAIDDDSNDVVLVSAKTNPTAPIIIHDDDDDDDDDEAGHDDEEMEVSQAEIQWMWTADEYDEWTPSRVVGLSADAERANRYAGVKFIYQMQDRLHLFGHILHSASIYFHRFFLRKPMKTNLTEPGAGYDPTEIAVACIFLACKNEEQHRKLGMIIEAAIATVSYNSGARNPLGQNTPDNFRRWRDTIIAFEDELFPTLCADLVIEQPEAMFIEACQIFDVGREQIYTGVCMLHDLDRDVYCSLISPNVQAAAVFLLVHLAAGIKLDEYRVPEEMLPEPDVGGRGRKAQQQQLQSGEADLWQFVFYCHTEDVNECVQTIRNFYSWRRATVDKTQAELAVERERRTLAQQQQSSAAAAAASSPRRPMNASSSASSPVVHAEGQEGEGEMYYHNNNNGGGGGVGGTGEAPMIPGDAGGPRPHPYSHPHSHPHTGGPSAPGRQTRWDTPGRHLATQPPPAAEVQGPLSPEMPPDEDDLDEGAVDGDV</sequence>
<dbReference type="InterPro" id="IPR043198">
    <property type="entry name" value="Cyclin/Ssn8"/>
</dbReference>
<dbReference type="InterPro" id="IPR036915">
    <property type="entry name" value="Cyclin-like_sf"/>
</dbReference>
<reference evidence="4" key="3">
    <citation type="submission" date="2020-10" db="EMBL/GenBank/DDBJ databases">
        <authorList>
            <person name="Sedaghatjoo S."/>
        </authorList>
    </citation>
    <scope>NUCLEOTIDE SEQUENCE</scope>
    <source>
        <strain evidence="4">AZH3</strain>
    </source>
</reference>
<dbReference type="EMBL" id="CAJHJG010002179">
    <property type="protein sequence ID" value="CAD6918445.1"/>
    <property type="molecule type" value="Genomic_DNA"/>
</dbReference>
<dbReference type="Pfam" id="PF00134">
    <property type="entry name" value="Cyclin_N"/>
    <property type="match status" value="1"/>
</dbReference>
<name>A0A177UEA2_9BASI</name>
<dbReference type="InterPro" id="IPR006671">
    <property type="entry name" value="Cyclin_N"/>
</dbReference>
<dbReference type="Proteomes" id="UP000077671">
    <property type="component" value="Unassembled WGS sequence"/>
</dbReference>
<feature type="compositionally biased region" description="Low complexity" evidence="2">
    <location>
        <begin position="386"/>
        <end position="414"/>
    </location>
</feature>